<keyword evidence="5" id="KW-0584">Phenylalanine biosynthesis</keyword>
<dbReference type="EC" id="4.2.1.51" evidence="2"/>
<dbReference type="SUPFAM" id="SSF55021">
    <property type="entry name" value="ACT-like"/>
    <property type="match status" value="1"/>
</dbReference>
<dbReference type="Gene3D" id="3.40.190.10">
    <property type="entry name" value="Periplasmic binding protein-like II"/>
    <property type="match status" value="2"/>
</dbReference>
<proteinExistence type="predicted"/>
<dbReference type="GO" id="GO:0005737">
    <property type="term" value="C:cytoplasm"/>
    <property type="evidence" value="ECO:0007669"/>
    <property type="project" value="TreeGrafter"/>
</dbReference>
<evidence type="ECO:0000256" key="2">
    <source>
        <dbReference type="ARBA" id="ARBA00013147"/>
    </source>
</evidence>
<keyword evidence="3" id="KW-0028">Amino-acid biosynthesis</keyword>
<dbReference type="NCBIfam" id="NF008865">
    <property type="entry name" value="PRK11898.1"/>
    <property type="match status" value="1"/>
</dbReference>
<feature type="domain" description="ACT" evidence="9">
    <location>
        <begin position="205"/>
        <end position="284"/>
    </location>
</feature>
<dbReference type="PROSITE" id="PS51671">
    <property type="entry name" value="ACT"/>
    <property type="match status" value="1"/>
</dbReference>
<dbReference type="PANTHER" id="PTHR21022:SF19">
    <property type="entry name" value="PREPHENATE DEHYDRATASE-RELATED"/>
    <property type="match status" value="1"/>
</dbReference>
<dbReference type="InterPro" id="IPR002912">
    <property type="entry name" value="ACT_dom"/>
</dbReference>
<dbReference type="PROSITE" id="PS00857">
    <property type="entry name" value="PREPHENATE_DEHYDR_1"/>
    <property type="match status" value="1"/>
</dbReference>
<evidence type="ECO:0000259" key="8">
    <source>
        <dbReference type="PROSITE" id="PS51171"/>
    </source>
</evidence>
<dbReference type="SUPFAM" id="SSF53850">
    <property type="entry name" value="Periplasmic binding protein-like II"/>
    <property type="match status" value="1"/>
</dbReference>
<sequence length="284" mass="32441">MIYCLGPGGSYSEMAAKVFSKIIGDNNILCCNSIYDVFQCLEGSEGHFSYGVVPSENSIEGSVSLTQDLLLEFHDKIRIYGELDININHCLIGYNKNKIKKIYSHPQALAQCRKYIKKYGWETIPVSSTAKAVELVYNTKNEEIGAIASKEAAKLYNLKILEESIQDYKNNTTRFLLIGKYNLNLIKSLKPNYDKNTNELIKSTIIIKLIENKPGALYEILREFNRYNVNLTRIESRPSKEEIGNYLFYIDYITPSNEKDLISALKEHVAYIIHLGSYRVFSID</sequence>
<feature type="domain" description="Prephenate dehydratase" evidence="8">
    <location>
        <begin position="1"/>
        <end position="180"/>
    </location>
</feature>
<reference evidence="10" key="1">
    <citation type="journal article" date="2020" name="ISME J.">
        <title>Gammaproteobacteria mediating utilization of methyl-, sulfur- and petroleum organic compounds in deep ocean hydrothermal plumes.</title>
        <authorList>
            <person name="Zhou Z."/>
            <person name="Liu Y."/>
            <person name="Pan J."/>
            <person name="Cron B.R."/>
            <person name="Toner B.M."/>
            <person name="Anantharaman K."/>
            <person name="Breier J.A."/>
            <person name="Dick G.J."/>
            <person name="Li M."/>
        </authorList>
    </citation>
    <scope>NUCLEOTIDE SEQUENCE</scope>
    <source>
        <strain evidence="10">SZUA-1385</strain>
    </source>
</reference>
<evidence type="ECO:0000313" key="11">
    <source>
        <dbReference type="Proteomes" id="UP000605144"/>
    </source>
</evidence>
<dbReference type="CDD" id="cd04905">
    <property type="entry name" value="ACT_CM-PDT"/>
    <property type="match status" value="1"/>
</dbReference>
<dbReference type="Pfam" id="PF00800">
    <property type="entry name" value="PDT"/>
    <property type="match status" value="1"/>
</dbReference>
<dbReference type="InterPro" id="IPR045865">
    <property type="entry name" value="ACT-like_dom_sf"/>
</dbReference>
<dbReference type="PIRSF" id="PIRSF001500">
    <property type="entry name" value="Chor_mut_pdt_Ppr"/>
    <property type="match status" value="1"/>
</dbReference>
<dbReference type="Gene3D" id="3.30.70.260">
    <property type="match status" value="1"/>
</dbReference>
<dbReference type="EMBL" id="DQSV01000094">
    <property type="protein sequence ID" value="HIP17625.1"/>
    <property type="molecule type" value="Genomic_DNA"/>
</dbReference>
<dbReference type="InterPro" id="IPR008242">
    <property type="entry name" value="Chor_mutase/pphenate_deHydtase"/>
</dbReference>
<evidence type="ECO:0000256" key="1">
    <source>
        <dbReference type="ARBA" id="ARBA00004741"/>
    </source>
</evidence>
<accession>A0A832YT54</accession>
<dbReference type="PROSITE" id="PS00858">
    <property type="entry name" value="PREPHENATE_DEHYDR_2"/>
    <property type="match status" value="1"/>
</dbReference>
<dbReference type="AlphaFoldDB" id="A0A832YT54"/>
<dbReference type="PROSITE" id="PS51171">
    <property type="entry name" value="PREPHENATE_DEHYDR_3"/>
    <property type="match status" value="1"/>
</dbReference>
<dbReference type="CDD" id="cd13532">
    <property type="entry name" value="PBP2_PDT_like"/>
    <property type="match status" value="1"/>
</dbReference>
<dbReference type="Proteomes" id="UP000605144">
    <property type="component" value="Unassembled WGS sequence"/>
</dbReference>
<comment type="caution">
    <text evidence="10">The sequence shown here is derived from an EMBL/GenBank/DDBJ whole genome shotgun (WGS) entry which is preliminary data.</text>
</comment>
<dbReference type="InterPro" id="IPR018528">
    <property type="entry name" value="Preph_deHydtase_CS"/>
</dbReference>
<keyword evidence="4" id="KW-0057">Aromatic amino acid biosynthesis</keyword>
<dbReference type="GO" id="GO:0009094">
    <property type="term" value="P:L-phenylalanine biosynthetic process"/>
    <property type="evidence" value="ECO:0007669"/>
    <property type="project" value="UniProtKB-UniPathway"/>
</dbReference>
<evidence type="ECO:0000256" key="7">
    <source>
        <dbReference type="ARBA" id="ARBA00047848"/>
    </source>
</evidence>
<protein>
    <recommendedName>
        <fullName evidence="2">prephenate dehydratase</fullName>
        <ecNumber evidence="2">4.2.1.51</ecNumber>
    </recommendedName>
</protein>
<evidence type="ECO:0000256" key="6">
    <source>
        <dbReference type="ARBA" id="ARBA00023239"/>
    </source>
</evidence>
<dbReference type="PANTHER" id="PTHR21022">
    <property type="entry name" value="PREPHENATE DEHYDRATASE P PROTEIN"/>
    <property type="match status" value="1"/>
</dbReference>
<organism evidence="10 11">
    <name type="scientific">Methanothermococcus okinawensis</name>
    <dbReference type="NCBI Taxonomy" id="155863"/>
    <lineage>
        <taxon>Archaea</taxon>
        <taxon>Methanobacteriati</taxon>
        <taxon>Methanobacteriota</taxon>
        <taxon>Methanomada group</taxon>
        <taxon>Methanococci</taxon>
        <taxon>Methanococcales</taxon>
        <taxon>Methanococcaceae</taxon>
        <taxon>Methanothermococcus</taxon>
    </lineage>
</organism>
<name>A0A832YT54_9EURY</name>
<evidence type="ECO:0000259" key="9">
    <source>
        <dbReference type="PROSITE" id="PS51671"/>
    </source>
</evidence>
<dbReference type="InterPro" id="IPR001086">
    <property type="entry name" value="Preph_deHydtase"/>
</dbReference>
<evidence type="ECO:0000256" key="5">
    <source>
        <dbReference type="ARBA" id="ARBA00023222"/>
    </source>
</evidence>
<evidence type="ECO:0000313" key="10">
    <source>
        <dbReference type="EMBL" id="HIP17625.1"/>
    </source>
</evidence>
<comment type="pathway">
    <text evidence="1">Amino-acid biosynthesis; L-phenylalanine biosynthesis; phenylpyruvate from prephenate: step 1/1.</text>
</comment>
<evidence type="ECO:0000256" key="3">
    <source>
        <dbReference type="ARBA" id="ARBA00022605"/>
    </source>
</evidence>
<evidence type="ECO:0000256" key="4">
    <source>
        <dbReference type="ARBA" id="ARBA00023141"/>
    </source>
</evidence>
<comment type="catalytic activity">
    <reaction evidence="7">
        <text>prephenate + H(+) = 3-phenylpyruvate + CO2 + H2O</text>
        <dbReference type="Rhea" id="RHEA:21648"/>
        <dbReference type="ChEBI" id="CHEBI:15377"/>
        <dbReference type="ChEBI" id="CHEBI:15378"/>
        <dbReference type="ChEBI" id="CHEBI:16526"/>
        <dbReference type="ChEBI" id="CHEBI:18005"/>
        <dbReference type="ChEBI" id="CHEBI:29934"/>
        <dbReference type="EC" id="4.2.1.51"/>
    </reaction>
</comment>
<dbReference type="FunFam" id="3.40.190.10:FF:000034">
    <property type="entry name" value="Chorismate mutase/prephenate dehydratase"/>
    <property type="match status" value="1"/>
</dbReference>
<gene>
    <name evidence="10" type="primary">pheA</name>
    <name evidence="10" type="ORF">EYG76_04960</name>
</gene>
<dbReference type="Pfam" id="PF01842">
    <property type="entry name" value="ACT"/>
    <property type="match status" value="1"/>
</dbReference>
<dbReference type="UniPathway" id="UPA00121">
    <property type="reaction ID" value="UER00345"/>
</dbReference>
<dbReference type="GO" id="GO:0004664">
    <property type="term" value="F:prephenate dehydratase activity"/>
    <property type="evidence" value="ECO:0007669"/>
    <property type="project" value="UniProtKB-EC"/>
</dbReference>
<keyword evidence="6 10" id="KW-0456">Lyase</keyword>